<evidence type="ECO:0008006" key="4">
    <source>
        <dbReference type="Google" id="ProtNLM"/>
    </source>
</evidence>
<reference evidence="2 3" key="1">
    <citation type="journal article" date="2018" name="Science">
        <title>The opium poppy genome and morphinan production.</title>
        <authorList>
            <person name="Guo L."/>
            <person name="Winzer T."/>
            <person name="Yang X."/>
            <person name="Li Y."/>
            <person name="Ning Z."/>
            <person name="He Z."/>
            <person name="Teodor R."/>
            <person name="Lu Y."/>
            <person name="Bowser T.A."/>
            <person name="Graham I.A."/>
            <person name="Ye K."/>
        </authorList>
    </citation>
    <scope>NUCLEOTIDE SEQUENCE [LARGE SCALE GENOMIC DNA]</scope>
    <source>
        <strain evidence="3">cv. HN1</strain>
        <tissue evidence="2">Leaves</tissue>
    </source>
</reference>
<proteinExistence type="predicted"/>
<sequence length="76" mass="8577">MEKMSVFLSFFLFVLIAMPTSSSSRMILEEVEAINKCPKPDCSLVRCKLPIYCPKVFLICPKGKYTPCCSCPKCCK</sequence>
<gene>
    <name evidence="2" type="ORF">C5167_014767</name>
</gene>
<evidence type="ECO:0000313" key="3">
    <source>
        <dbReference type="Proteomes" id="UP000316621"/>
    </source>
</evidence>
<dbReference type="Gramene" id="RZC55906">
    <property type="protein sequence ID" value="RZC55906"/>
    <property type="gene ID" value="C5167_014767"/>
</dbReference>
<keyword evidence="3" id="KW-1185">Reference proteome</keyword>
<protein>
    <recommendedName>
        <fullName evidence="4">Bowman-Birk serine protease inhibitors family domain-containing protein</fullName>
    </recommendedName>
</protein>
<evidence type="ECO:0000256" key="1">
    <source>
        <dbReference type="SAM" id="SignalP"/>
    </source>
</evidence>
<organism evidence="2 3">
    <name type="scientific">Papaver somniferum</name>
    <name type="common">Opium poppy</name>
    <dbReference type="NCBI Taxonomy" id="3469"/>
    <lineage>
        <taxon>Eukaryota</taxon>
        <taxon>Viridiplantae</taxon>
        <taxon>Streptophyta</taxon>
        <taxon>Embryophyta</taxon>
        <taxon>Tracheophyta</taxon>
        <taxon>Spermatophyta</taxon>
        <taxon>Magnoliopsida</taxon>
        <taxon>Ranunculales</taxon>
        <taxon>Papaveraceae</taxon>
        <taxon>Papaveroideae</taxon>
        <taxon>Papaver</taxon>
    </lineage>
</organism>
<feature type="signal peptide" evidence="1">
    <location>
        <begin position="1"/>
        <end position="24"/>
    </location>
</feature>
<dbReference type="AlphaFoldDB" id="A0A4Y7J637"/>
<keyword evidence="1" id="KW-0732">Signal</keyword>
<accession>A0A4Y7J637</accession>
<feature type="chain" id="PRO_5021204342" description="Bowman-Birk serine protease inhibitors family domain-containing protein" evidence="1">
    <location>
        <begin position="25"/>
        <end position="76"/>
    </location>
</feature>
<dbReference type="EMBL" id="CM010717">
    <property type="protein sequence ID" value="RZC55906.1"/>
    <property type="molecule type" value="Genomic_DNA"/>
</dbReference>
<evidence type="ECO:0000313" key="2">
    <source>
        <dbReference type="EMBL" id="RZC55906.1"/>
    </source>
</evidence>
<name>A0A4Y7J637_PAPSO</name>
<dbReference type="Proteomes" id="UP000316621">
    <property type="component" value="Chromosome 3"/>
</dbReference>